<evidence type="ECO:0000313" key="3">
    <source>
        <dbReference type="Proteomes" id="UP001497457"/>
    </source>
</evidence>
<dbReference type="AlphaFoldDB" id="A0ABC9ACK2"/>
<evidence type="ECO:0000313" key="2">
    <source>
        <dbReference type="EMBL" id="CAL4973778.1"/>
    </source>
</evidence>
<dbReference type="InterPro" id="IPR032675">
    <property type="entry name" value="LRR_dom_sf"/>
</dbReference>
<dbReference type="SMART" id="SM00579">
    <property type="entry name" value="FBD"/>
    <property type="match status" value="1"/>
</dbReference>
<dbReference type="InterPro" id="IPR001810">
    <property type="entry name" value="F-box_dom"/>
</dbReference>
<dbReference type="InterPro" id="IPR055411">
    <property type="entry name" value="LRR_FXL15/At3g58940/PEG3-like"/>
</dbReference>
<dbReference type="EMBL" id="OZ075130">
    <property type="protein sequence ID" value="CAL4973778.1"/>
    <property type="molecule type" value="Genomic_DNA"/>
</dbReference>
<dbReference type="PANTHER" id="PTHR32141:SF179">
    <property type="entry name" value="F-BOX DOMAIN-CONTAINING PROTEIN"/>
    <property type="match status" value="1"/>
</dbReference>
<accession>A0ABC9ACK2</accession>
<gene>
    <name evidence="2" type="ORF">URODEC1_LOCUS52118</name>
</gene>
<dbReference type="InterPro" id="IPR036047">
    <property type="entry name" value="F-box-like_dom_sf"/>
</dbReference>
<dbReference type="InterPro" id="IPR006566">
    <property type="entry name" value="FBD"/>
</dbReference>
<reference evidence="2 3" key="2">
    <citation type="submission" date="2024-10" db="EMBL/GenBank/DDBJ databases">
        <authorList>
            <person name="Ryan C."/>
        </authorList>
    </citation>
    <scope>NUCLEOTIDE SEQUENCE [LARGE SCALE GENOMIC DNA]</scope>
</reference>
<dbReference type="Pfam" id="PF00646">
    <property type="entry name" value="F-box"/>
    <property type="match status" value="1"/>
</dbReference>
<organism evidence="2 3">
    <name type="scientific">Urochloa decumbens</name>
    <dbReference type="NCBI Taxonomy" id="240449"/>
    <lineage>
        <taxon>Eukaryota</taxon>
        <taxon>Viridiplantae</taxon>
        <taxon>Streptophyta</taxon>
        <taxon>Embryophyta</taxon>
        <taxon>Tracheophyta</taxon>
        <taxon>Spermatophyta</taxon>
        <taxon>Magnoliopsida</taxon>
        <taxon>Liliopsida</taxon>
        <taxon>Poales</taxon>
        <taxon>Poaceae</taxon>
        <taxon>PACMAD clade</taxon>
        <taxon>Panicoideae</taxon>
        <taxon>Panicodae</taxon>
        <taxon>Paniceae</taxon>
        <taxon>Melinidinae</taxon>
        <taxon>Urochloa</taxon>
    </lineage>
</organism>
<evidence type="ECO:0000259" key="1">
    <source>
        <dbReference type="PROSITE" id="PS50181"/>
    </source>
</evidence>
<dbReference type="Gene3D" id="3.80.10.10">
    <property type="entry name" value="Ribonuclease Inhibitor"/>
    <property type="match status" value="1"/>
</dbReference>
<reference evidence="3" key="1">
    <citation type="submission" date="2024-06" db="EMBL/GenBank/DDBJ databases">
        <authorList>
            <person name="Ryan C."/>
        </authorList>
    </citation>
    <scope>NUCLEOTIDE SEQUENCE [LARGE SCALE GENOMIC DNA]</scope>
</reference>
<protein>
    <recommendedName>
        <fullName evidence="1">F-box domain-containing protein</fullName>
    </recommendedName>
</protein>
<name>A0ABC9ACK2_9POAL</name>
<dbReference type="PANTHER" id="PTHR32141">
    <property type="match status" value="1"/>
</dbReference>
<dbReference type="InterPro" id="IPR055302">
    <property type="entry name" value="F-box_dom-containing"/>
</dbReference>
<proteinExistence type="predicted"/>
<sequence>MDRIFFSRERRLKRSGRADLGGAEVRSYEGPDLISRLPDEVLGAIVTLLDTGEGARTAALSRRWRYIWRDFAPLNLDDESFFSSLCFGDERHPVISQIIAAHPGPARRLSLRSLALSPYISHFDAWLRLPVFDSIQELSLHFPVSHYHPEMPASALRFASLRVLDINNCVFPAAGDCSSPIFPCLTHLSLRHVGIAEEHLHGIISNSPGIEAISLDTNFGYRRLCISLPRLRYLAISDRSFGEREKLSEAVVEDAASLERLLLHEVDNGPSVRITGAAKLKILGYLGAGFPIVELGNSSFKGLVPATLVEQFSTVKILALEMPEAPKLKVVIGYLRCFPCLEKLHIMFFVNKWSLKGIVPFGLSAPIECLDRSLKTIVLQQYSGRKPHLEFAKFFVERARVLEVMKFCTTARVTSKWLENQCKGLNIMERASRCAQFPFVLQGHLPSRFWMDEGFSSDDPFMCD</sequence>
<keyword evidence="3" id="KW-1185">Reference proteome</keyword>
<dbReference type="Pfam" id="PF24758">
    <property type="entry name" value="LRR_At5g56370"/>
    <property type="match status" value="1"/>
</dbReference>
<dbReference type="SUPFAM" id="SSF81383">
    <property type="entry name" value="F-box domain"/>
    <property type="match status" value="1"/>
</dbReference>
<dbReference type="Proteomes" id="UP001497457">
    <property type="component" value="Chromosome 20rd"/>
</dbReference>
<dbReference type="PROSITE" id="PS50181">
    <property type="entry name" value="FBOX"/>
    <property type="match status" value="1"/>
</dbReference>
<dbReference type="SUPFAM" id="SSF52047">
    <property type="entry name" value="RNI-like"/>
    <property type="match status" value="1"/>
</dbReference>
<dbReference type="Pfam" id="PF08387">
    <property type="entry name" value="FBD"/>
    <property type="match status" value="1"/>
</dbReference>
<feature type="domain" description="F-box" evidence="1">
    <location>
        <begin position="31"/>
        <end position="85"/>
    </location>
</feature>